<comment type="caution">
    <text evidence="1">The sequence shown here is derived from an EMBL/GenBank/DDBJ whole genome shotgun (WGS) entry which is preliminary data.</text>
</comment>
<dbReference type="EMBL" id="BSTX01000003">
    <property type="protein sequence ID" value="GLZ79742.1"/>
    <property type="molecule type" value="Genomic_DNA"/>
</dbReference>
<organism evidence="1 2">
    <name type="scientific">Actinorhabdospora filicis</name>
    <dbReference type="NCBI Taxonomy" id="1785913"/>
    <lineage>
        <taxon>Bacteria</taxon>
        <taxon>Bacillati</taxon>
        <taxon>Actinomycetota</taxon>
        <taxon>Actinomycetes</taxon>
        <taxon>Micromonosporales</taxon>
        <taxon>Micromonosporaceae</taxon>
        <taxon>Actinorhabdospora</taxon>
    </lineage>
</organism>
<keyword evidence="2" id="KW-1185">Reference proteome</keyword>
<dbReference type="Proteomes" id="UP001165079">
    <property type="component" value="Unassembled WGS sequence"/>
</dbReference>
<accession>A0A9W6SPZ0</accession>
<sequence>MGAGPTGTGGTRVLAGCGREPGVGMGRITGRKARVRASVAGLQDPITASDLRDPTALAVSGRRPVGLYGPM</sequence>
<evidence type="ECO:0000313" key="1">
    <source>
        <dbReference type="EMBL" id="GLZ79742.1"/>
    </source>
</evidence>
<evidence type="ECO:0000313" key="2">
    <source>
        <dbReference type="Proteomes" id="UP001165079"/>
    </source>
</evidence>
<name>A0A9W6SPZ0_9ACTN</name>
<reference evidence="1" key="1">
    <citation type="submission" date="2023-03" db="EMBL/GenBank/DDBJ databases">
        <title>Actinorhabdospora filicis NBRC 111898.</title>
        <authorList>
            <person name="Ichikawa N."/>
            <person name="Sato H."/>
            <person name="Tonouchi N."/>
        </authorList>
    </citation>
    <scope>NUCLEOTIDE SEQUENCE</scope>
    <source>
        <strain evidence="1">NBRC 111898</strain>
    </source>
</reference>
<dbReference type="AlphaFoldDB" id="A0A9W6SPZ0"/>
<proteinExistence type="predicted"/>
<gene>
    <name evidence="1" type="ORF">Afil01_45490</name>
</gene>
<protein>
    <submittedName>
        <fullName evidence="1">Uncharacterized protein</fullName>
    </submittedName>
</protein>